<reference evidence="9 10" key="1">
    <citation type="submission" date="2016-07" db="EMBL/GenBank/DDBJ databases">
        <title>Genome and transcriptome analysis of iron-reducing fermentative bacteria Anoxybacter fermentans.</title>
        <authorList>
            <person name="Zeng X."/>
            <person name="Shao Z."/>
        </authorList>
    </citation>
    <scope>NUCLEOTIDE SEQUENCE [LARGE SCALE GENOMIC DNA]</scope>
    <source>
        <strain evidence="9 10">DY22613</strain>
    </source>
</reference>
<dbReference type="GO" id="GO:0000287">
    <property type="term" value="F:magnesium ion binding"/>
    <property type="evidence" value="ECO:0007669"/>
    <property type="project" value="UniProtKB-UniRule"/>
</dbReference>
<dbReference type="PANTHER" id="PTHR11241:SF0">
    <property type="entry name" value="DEOXYURIDINE 5'-TRIPHOSPHATE NUCLEOTIDOHYDROLASE"/>
    <property type="match status" value="1"/>
</dbReference>
<dbReference type="Pfam" id="PF00692">
    <property type="entry name" value="dUTPase"/>
    <property type="match status" value="1"/>
</dbReference>
<gene>
    <name evidence="7" type="primary">dut</name>
    <name evidence="9" type="ORF">BBF96_02770</name>
</gene>
<dbReference type="Gene3D" id="2.70.40.10">
    <property type="match status" value="1"/>
</dbReference>
<comment type="similarity">
    <text evidence="1 7">Belongs to the dUTPase family.</text>
</comment>
<name>A0A3S9SVV1_9FIRM</name>
<keyword evidence="10" id="KW-1185">Reference proteome</keyword>
<evidence type="ECO:0000256" key="5">
    <source>
        <dbReference type="ARBA" id="ARBA00023080"/>
    </source>
</evidence>
<dbReference type="InterPro" id="IPR033704">
    <property type="entry name" value="dUTPase_trimeric"/>
</dbReference>
<dbReference type="InterPro" id="IPR008181">
    <property type="entry name" value="dUTPase"/>
</dbReference>
<dbReference type="NCBIfam" id="NF001862">
    <property type="entry name" value="PRK00601.1"/>
    <property type="match status" value="1"/>
</dbReference>
<dbReference type="EC" id="3.6.1.23" evidence="7"/>
<dbReference type="RefSeq" id="WP_127015744.1">
    <property type="nucleotide sequence ID" value="NZ_CP016379.1"/>
</dbReference>
<keyword evidence="4 7" id="KW-0460">Magnesium</keyword>
<keyword evidence="2 7" id="KW-0479">Metal-binding</keyword>
<keyword evidence="3 7" id="KW-0378">Hydrolase</keyword>
<dbReference type="FunFam" id="2.70.40.10:FF:000002">
    <property type="entry name" value="dUTP diphosphatase"/>
    <property type="match status" value="1"/>
</dbReference>
<feature type="binding site" evidence="7">
    <location>
        <begin position="69"/>
        <end position="71"/>
    </location>
    <ligand>
        <name>substrate</name>
    </ligand>
</feature>
<evidence type="ECO:0000259" key="8">
    <source>
        <dbReference type="Pfam" id="PF00692"/>
    </source>
</evidence>
<organism evidence="9 10">
    <name type="scientific">Anoxybacter fermentans</name>
    <dbReference type="NCBI Taxonomy" id="1323375"/>
    <lineage>
        <taxon>Bacteria</taxon>
        <taxon>Bacillati</taxon>
        <taxon>Bacillota</taxon>
        <taxon>Clostridia</taxon>
        <taxon>Halanaerobiales</taxon>
        <taxon>Anoxybacter</taxon>
    </lineage>
</organism>
<dbReference type="EMBL" id="CP016379">
    <property type="protein sequence ID" value="AZR72409.1"/>
    <property type="molecule type" value="Genomic_DNA"/>
</dbReference>
<evidence type="ECO:0000256" key="2">
    <source>
        <dbReference type="ARBA" id="ARBA00022723"/>
    </source>
</evidence>
<comment type="caution">
    <text evidence="7">Lacks conserved residue(s) required for the propagation of feature annotation.</text>
</comment>
<accession>A0A3S9SVV1</accession>
<feature type="domain" description="dUTPase-like" evidence="8">
    <location>
        <begin position="15"/>
        <end position="148"/>
    </location>
</feature>
<dbReference type="GO" id="GO:0004170">
    <property type="term" value="F:dUTP diphosphatase activity"/>
    <property type="evidence" value="ECO:0007669"/>
    <property type="project" value="UniProtKB-UniRule"/>
</dbReference>
<dbReference type="NCBIfam" id="TIGR00576">
    <property type="entry name" value="dut"/>
    <property type="match status" value="1"/>
</dbReference>
<dbReference type="OrthoDB" id="9809956at2"/>
<dbReference type="InterPro" id="IPR036157">
    <property type="entry name" value="dUTPase-like_sf"/>
</dbReference>
<evidence type="ECO:0000313" key="10">
    <source>
        <dbReference type="Proteomes" id="UP000267250"/>
    </source>
</evidence>
<dbReference type="UniPathway" id="UPA00610">
    <property type="reaction ID" value="UER00666"/>
</dbReference>
<dbReference type="GO" id="GO:0046081">
    <property type="term" value="P:dUTP catabolic process"/>
    <property type="evidence" value="ECO:0007669"/>
    <property type="project" value="InterPro"/>
</dbReference>
<dbReference type="SUPFAM" id="SSF51283">
    <property type="entry name" value="dUTPase-like"/>
    <property type="match status" value="1"/>
</dbReference>
<keyword evidence="5 7" id="KW-0546">Nucleotide metabolism</keyword>
<proteinExistence type="inferred from homology"/>
<dbReference type="AlphaFoldDB" id="A0A3S9SVV1"/>
<evidence type="ECO:0000256" key="3">
    <source>
        <dbReference type="ARBA" id="ARBA00022801"/>
    </source>
</evidence>
<feature type="binding site" evidence="7">
    <location>
        <position position="82"/>
    </location>
    <ligand>
        <name>substrate</name>
    </ligand>
</feature>
<evidence type="ECO:0000256" key="4">
    <source>
        <dbReference type="ARBA" id="ARBA00022842"/>
    </source>
</evidence>
<feature type="binding site" evidence="7">
    <location>
        <begin position="86"/>
        <end position="88"/>
    </location>
    <ligand>
        <name>substrate</name>
    </ligand>
</feature>
<dbReference type="KEGG" id="aft:BBF96_02770"/>
<comment type="function">
    <text evidence="7">This enzyme is involved in nucleotide metabolism: it produces dUMP, the immediate precursor of thymidine nucleotides and it decreases the intracellular concentration of dUTP so that uracil cannot be incorporated into DNA.</text>
</comment>
<dbReference type="Proteomes" id="UP000267250">
    <property type="component" value="Chromosome"/>
</dbReference>
<comment type="catalytic activity">
    <reaction evidence="6 7">
        <text>dUTP + H2O = dUMP + diphosphate + H(+)</text>
        <dbReference type="Rhea" id="RHEA:10248"/>
        <dbReference type="ChEBI" id="CHEBI:15377"/>
        <dbReference type="ChEBI" id="CHEBI:15378"/>
        <dbReference type="ChEBI" id="CHEBI:33019"/>
        <dbReference type="ChEBI" id="CHEBI:61555"/>
        <dbReference type="ChEBI" id="CHEBI:246422"/>
        <dbReference type="EC" id="3.6.1.23"/>
    </reaction>
</comment>
<dbReference type="InterPro" id="IPR029054">
    <property type="entry name" value="dUTPase-like"/>
</dbReference>
<sequence>MQVKIKKLSEKIGKEFKAPTYATKGSAGCDLVACIDKPITLKPGEIMKIPTGIAIQIPSPAYAGFIFPRSGLSSKHGINLVNCVGVIDSDYTGEIICPVQNNGSEPYIIEPGERIAQLVIMPIVQVDFVWVEELDETERGAGGFGSTGKK</sequence>
<evidence type="ECO:0000313" key="9">
    <source>
        <dbReference type="EMBL" id="AZR72409.1"/>
    </source>
</evidence>
<comment type="cofactor">
    <cofactor evidence="7">
        <name>Mg(2+)</name>
        <dbReference type="ChEBI" id="CHEBI:18420"/>
    </cofactor>
</comment>
<dbReference type="GO" id="GO:0006226">
    <property type="term" value="P:dUMP biosynthetic process"/>
    <property type="evidence" value="ECO:0007669"/>
    <property type="project" value="UniProtKB-UniRule"/>
</dbReference>
<dbReference type="CDD" id="cd07557">
    <property type="entry name" value="trimeric_dUTPase"/>
    <property type="match status" value="1"/>
</dbReference>
<evidence type="ECO:0000256" key="6">
    <source>
        <dbReference type="ARBA" id="ARBA00047686"/>
    </source>
</evidence>
<dbReference type="PANTHER" id="PTHR11241">
    <property type="entry name" value="DEOXYURIDINE 5'-TRIPHOSPHATE NUCLEOTIDOHYDROLASE"/>
    <property type="match status" value="1"/>
</dbReference>
<evidence type="ECO:0000256" key="1">
    <source>
        <dbReference type="ARBA" id="ARBA00006581"/>
    </source>
</evidence>
<evidence type="ECO:0000256" key="7">
    <source>
        <dbReference type="HAMAP-Rule" id="MF_00116"/>
    </source>
</evidence>
<protein>
    <recommendedName>
        <fullName evidence="7">Deoxyuridine 5'-triphosphate nucleotidohydrolase</fullName>
        <shortName evidence="7">dUTPase</shortName>
        <ecNumber evidence="7">3.6.1.23</ecNumber>
    </recommendedName>
    <alternativeName>
        <fullName evidence="7">dUTP pyrophosphatase</fullName>
    </alternativeName>
</protein>
<dbReference type="HAMAP" id="MF_00116">
    <property type="entry name" value="dUTPase_bact"/>
    <property type="match status" value="1"/>
</dbReference>
<comment type="pathway">
    <text evidence="7">Pyrimidine metabolism; dUMP biosynthesis; dUMP from dCTP (dUTP route): step 2/2.</text>
</comment>